<dbReference type="RefSeq" id="XP_056040220.1">
    <property type="nucleotide sequence ID" value="XM_056191032.1"/>
</dbReference>
<evidence type="ECO:0000313" key="3">
    <source>
        <dbReference type="Proteomes" id="UP001217417"/>
    </source>
</evidence>
<keyword evidence="3" id="KW-1185">Reference proteome</keyword>
<evidence type="ECO:0000259" key="1">
    <source>
        <dbReference type="Pfam" id="PF20493"/>
    </source>
</evidence>
<protein>
    <recommendedName>
        <fullName evidence="1">WD-like domain-containing protein</fullName>
    </recommendedName>
</protein>
<dbReference type="AlphaFoldDB" id="A0AAD7QK88"/>
<dbReference type="Proteomes" id="UP001217417">
    <property type="component" value="Unassembled WGS sequence"/>
</dbReference>
<dbReference type="GeneID" id="80886198"/>
<evidence type="ECO:0000313" key="2">
    <source>
        <dbReference type="EMBL" id="KAJ8096770.1"/>
    </source>
</evidence>
<dbReference type="EMBL" id="JARPMG010000013">
    <property type="protein sequence ID" value="KAJ8096770.1"/>
    <property type="molecule type" value="Genomic_DNA"/>
</dbReference>
<proteinExistence type="predicted"/>
<accession>A0AAD7QK88</accession>
<gene>
    <name evidence="2" type="ORF">POJ06DRAFT_44115</name>
</gene>
<dbReference type="InterPro" id="IPR046925">
    <property type="entry name" value="WD-like_fungi"/>
</dbReference>
<comment type="caution">
    <text evidence="2">The sequence shown here is derived from an EMBL/GenBank/DDBJ whole genome shotgun (WGS) entry which is preliminary data.</text>
</comment>
<reference evidence="2" key="1">
    <citation type="submission" date="2023-03" db="EMBL/GenBank/DDBJ databases">
        <title>Near-Complete genome sequence of Lipomyces tetrasporous NRRL Y-64009, an oleaginous yeast capable of growing on lignocellulosic hydrolysates.</title>
        <authorList>
            <consortium name="Lawrence Berkeley National Laboratory"/>
            <person name="Jagtap S.S."/>
            <person name="Liu J.-J."/>
            <person name="Walukiewicz H.E."/>
            <person name="Pangilinan J."/>
            <person name="Lipzen A."/>
            <person name="Ahrendt S."/>
            <person name="Koriabine M."/>
            <person name="Cobaugh K."/>
            <person name="Salamov A."/>
            <person name="Yoshinaga Y."/>
            <person name="Ng V."/>
            <person name="Daum C."/>
            <person name="Grigoriev I.V."/>
            <person name="Slininger P.J."/>
            <person name="Dien B.S."/>
            <person name="Jin Y.-S."/>
            <person name="Rao C.V."/>
        </authorList>
    </citation>
    <scope>NUCLEOTIDE SEQUENCE</scope>
    <source>
        <strain evidence="2">NRRL Y-64009</strain>
    </source>
</reference>
<dbReference type="Pfam" id="PF20493">
    <property type="entry name" value="WD-like_fungi"/>
    <property type="match status" value="1"/>
</dbReference>
<sequence length="178" mass="19747">MISEALSSISYKPRRLIILLTIFSLILKCSAITADYATSLFMLVNGVLDLTTNDTGIVYINSIDTGILTAFDYENLELYTGDNYSKLSNVVDMSAIASYKDMIGDMIFLYSYVAYNGYHEPMSMTMDSDFAGDVLEFIQTGVINVDYTYIITRTADETLASSYTDLSSQSNSSMQMLA</sequence>
<name>A0AAD7QK88_9ASCO</name>
<organism evidence="2 3">
    <name type="scientific">Lipomyces tetrasporus</name>
    <dbReference type="NCBI Taxonomy" id="54092"/>
    <lineage>
        <taxon>Eukaryota</taxon>
        <taxon>Fungi</taxon>
        <taxon>Dikarya</taxon>
        <taxon>Ascomycota</taxon>
        <taxon>Saccharomycotina</taxon>
        <taxon>Lipomycetes</taxon>
        <taxon>Lipomycetales</taxon>
        <taxon>Lipomycetaceae</taxon>
        <taxon>Lipomyces</taxon>
    </lineage>
</organism>
<feature type="domain" description="WD-like" evidence="1">
    <location>
        <begin position="78"/>
        <end position="171"/>
    </location>
</feature>